<dbReference type="PROSITE" id="PS00760">
    <property type="entry name" value="SPASE_I_2"/>
    <property type="match status" value="1"/>
</dbReference>
<evidence type="ECO:0000256" key="5">
    <source>
        <dbReference type="ARBA" id="ARBA00023136"/>
    </source>
</evidence>
<dbReference type="CDD" id="cd06530">
    <property type="entry name" value="S26_SPase_I"/>
    <property type="match status" value="1"/>
</dbReference>
<dbReference type="OrthoDB" id="308440at2759"/>
<keyword evidence="10" id="KW-1185">Reference proteome</keyword>
<name>A0A0C3SFP6_PHLG1</name>
<evidence type="ECO:0000256" key="4">
    <source>
        <dbReference type="ARBA" id="ARBA00023128"/>
    </source>
</evidence>
<comment type="similarity">
    <text evidence="6">Belongs to the peptidase S26 family. IMP1 subfamily.</text>
</comment>
<organism evidence="9 10">
    <name type="scientific">Phlebiopsis gigantea (strain 11061_1 CR5-6)</name>
    <name type="common">White-rot fungus</name>
    <name type="synonym">Peniophora gigantea</name>
    <dbReference type="NCBI Taxonomy" id="745531"/>
    <lineage>
        <taxon>Eukaryota</taxon>
        <taxon>Fungi</taxon>
        <taxon>Dikarya</taxon>
        <taxon>Basidiomycota</taxon>
        <taxon>Agaricomycotina</taxon>
        <taxon>Agaricomycetes</taxon>
        <taxon>Polyporales</taxon>
        <taxon>Phanerochaetaceae</taxon>
        <taxon>Phlebiopsis</taxon>
    </lineage>
</organism>
<dbReference type="HOGENOM" id="CLU_028723_4_3_1"/>
<reference evidence="9 10" key="1">
    <citation type="journal article" date="2014" name="PLoS Genet.">
        <title>Analysis of the Phlebiopsis gigantea genome, transcriptome and secretome provides insight into its pioneer colonization strategies of wood.</title>
        <authorList>
            <person name="Hori C."/>
            <person name="Ishida T."/>
            <person name="Igarashi K."/>
            <person name="Samejima M."/>
            <person name="Suzuki H."/>
            <person name="Master E."/>
            <person name="Ferreira P."/>
            <person name="Ruiz-Duenas F.J."/>
            <person name="Held B."/>
            <person name="Canessa P."/>
            <person name="Larrondo L.F."/>
            <person name="Schmoll M."/>
            <person name="Druzhinina I.S."/>
            <person name="Kubicek C.P."/>
            <person name="Gaskell J.A."/>
            <person name="Kersten P."/>
            <person name="St John F."/>
            <person name="Glasner J."/>
            <person name="Sabat G."/>
            <person name="Splinter BonDurant S."/>
            <person name="Syed K."/>
            <person name="Yadav J."/>
            <person name="Mgbeahuruike A.C."/>
            <person name="Kovalchuk A."/>
            <person name="Asiegbu F.O."/>
            <person name="Lackner G."/>
            <person name="Hoffmeister D."/>
            <person name="Rencoret J."/>
            <person name="Gutierrez A."/>
            <person name="Sun H."/>
            <person name="Lindquist E."/>
            <person name="Barry K."/>
            <person name="Riley R."/>
            <person name="Grigoriev I.V."/>
            <person name="Henrissat B."/>
            <person name="Kues U."/>
            <person name="Berka R.M."/>
            <person name="Martinez A.T."/>
            <person name="Covert S.F."/>
            <person name="Blanchette R.A."/>
            <person name="Cullen D."/>
        </authorList>
    </citation>
    <scope>NUCLEOTIDE SEQUENCE [LARGE SCALE GENOMIC DNA]</scope>
    <source>
        <strain evidence="9 10">11061_1 CR5-6</strain>
    </source>
</reference>
<keyword evidence="4" id="KW-0496">Mitochondrion</keyword>
<evidence type="ECO:0000256" key="7">
    <source>
        <dbReference type="PIRSR" id="PIRSR600223-1"/>
    </source>
</evidence>
<dbReference type="InterPro" id="IPR052064">
    <property type="entry name" value="Mito_IMP1_subunit"/>
</dbReference>
<evidence type="ECO:0000256" key="1">
    <source>
        <dbReference type="ARBA" id="ARBA00004273"/>
    </source>
</evidence>
<dbReference type="InterPro" id="IPR019757">
    <property type="entry name" value="Pept_S26A_signal_pept_1_Lys-AS"/>
</dbReference>
<dbReference type="Gene3D" id="2.10.109.10">
    <property type="entry name" value="Umud Fragment, subunit A"/>
    <property type="match status" value="1"/>
</dbReference>
<dbReference type="Proteomes" id="UP000053257">
    <property type="component" value="Unassembled WGS sequence"/>
</dbReference>
<evidence type="ECO:0000313" key="10">
    <source>
        <dbReference type="Proteomes" id="UP000053257"/>
    </source>
</evidence>
<accession>A0A0C3SFP6</accession>
<evidence type="ECO:0000256" key="2">
    <source>
        <dbReference type="ARBA" id="ARBA00022792"/>
    </source>
</evidence>
<comment type="subcellular location">
    <subcellularLocation>
        <location evidence="1">Mitochondrion inner membrane</location>
    </subcellularLocation>
</comment>
<dbReference type="InterPro" id="IPR000223">
    <property type="entry name" value="Pept_S26A_signal_pept_1"/>
</dbReference>
<feature type="active site" evidence="7">
    <location>
        <position position="60"/>
    </location>
</feature>
<proteinExistence type="inferred from homology"/>
<gene>
    <name evidence="9" type="ORF">PHLGIDRAFT_81609</name>
</gene>
<feature type="domain" description="Peptidase S26" evidence="8">
    <location>
        <begin position="122"/>
        <end position="168"/>
    </location>
</feature>
<dbReference type="SUPFAM" id="SSF51306">
    <property type="entry name" value="LexA/Signal peptidase"/>
    <property type="match status" value="1"/>
</dbReference>
<dbReference type="STRING" id="745531.A0A0C3SFP6"/>
<dbReference type="PANTHER" id="PTHR12383">
    <property type="entry name" value="PROTEASE FAMILY S26 MITOCHONDRIAL INNER MEMBRANE PROTEASE-RELATED"/>
    <property type="match status" value="1"/>
</dbReference>
<dbReference type="GO" id="GO:0006465">
    <property type="term" value="P:signal peptide processing"/>
    <property type="evidence" value="ECO:0007669"/>
    <property type="project" value="InterPro"/>
</dbReference>
<keyword evidence="2" id="KW-0999">Mitochondrion inner membrane</keyword>
<dbReference type="PANTHER" id="PTHR12383:SF16">
    <property type="entry name" value="MITOCHONDRIAL INNER MEMBRANE PROTEASE SUBUNIT 1"/>
    <property type="match status" value="1"/>
</dbReference>
<feature type="domain" description="Peptidase S26" evidence="8">
    <location>
        <begin position="37"/>
        <end position="116"/>
    </location>
</feature>
<evidence type="ECO:0000313" key="9">
    <source>
        <dbReference type="EMBL" id="KIP12450.1"/>
    </source>
</evidence>
<evidence type="ECO:0000256" key="3">
    <source>
        <dbReference type="ARBA" id="ARBA00022801"/>
    </source>
</evidence>
<dbReference type="AlphaFoldDB" id="A0A0C3SFP6"/>
<dbReference type="GO" id="GO:0004252">
    <property type="term" value="F:serine-type endopeptidase activity"/>
    <property type="evidence" value="ECO:0007669"/>
    <property type="project" value="InterPro"/>
</dbReference>
<dbReference type="GO" id="GO:0006627">
    <property type="term" value="P:protein processing involved in protein targeting to mitochondrion"/>
    <property type="evidence" value="ECO:0007669"/>
    <property type="project" value="TreeGrafter"/>
</dbReference>
<evidence type="ECO:0000259" key="8">
    <source>
        <dbReference type="Pfam" id="PF10502"/>
    </source>
</evidence>
<dbReference type="PRINTS" id="PR00727">
    <property type="entry name" value="LEADERPTASE"/>
</dbReference>
<keyword evidence="5" id="KW-0472">Membrane</keyword>
<sequence length="188" mass="20475">MSMSRLAALAESLSSKFKRTDWDGVTKKWGLRGLAVVNAACAIHLFAEHVGWIHVVAGPSMLPTMSASGEAVLENRLISPSNLKRGDLVTYVSPLDPTRMVCKRLIGLPGDVVCVDPTGATAPSTEHVVIPKGHVWFIGDNAEMSRDSRQYGPVSMSLIRGKLVAKVWPLSSAGWFRNNFHYIDPPSH</sequence>
<feature type="active site" evidence="7">
    <location>
        <position position="103"/>
    </location>
</feature>
<evidence type="ECO:0000256" key="6">
    <source>
        <dbReference type="ARBA" id="ARBA00038445"/>
    </source>
</evidence>
<dbReference type="InterPro" id="IPR019533">
    <property type="entry name" value="Peptidase_S26"/>
</dbReference>
<dbReference type="Pfam" id="PF10502">
    <property type="entry name" value="Peptidase_S26"/>
    <property type="match status" value="2"/>
</dbReference>
<dbReference type="InterPro" id="IPR019758">
    <property type="entry name" value="Pept_S26A_signal_pept_1_CS"/>
</dbReference>
<protein>
    <recommendedName>
        <fullName evidence="8">Peptidase S26 domain-containing protein</fullName>
    </recommendedName>
</protein>
<dbReference type="EMBL" id="KN840439">
    <property type="protein sequence ID" value="KIP12450.1"/>
    <property type="molecule type" value="Genomic_DNA"/>
</dbReference>
<keyword evidence="3" id="KW-0378">Hydrolase</keyword>
<dbReference type="GO" id="GO:0042720">
    <property type="term" value="C:mitochondrial inner membrane peptidase complex"/>
    <property type="evidence" value="ECO:0007669"/>
    <property type="project" value="TreeGrafter"/>
</dbReference>
<dbReference type="InterPro" id="IPR036286">
    <property type="entry name" value="LexA/Signal_pep-like_sf"/>
</dbReference>
<dbReference type="PROSITE" id="PS00761">
    <property type="entry name" value="SPASE_I_3"/>
    <property type="match status" value="1"/>
</dbReference>